<protein>
    <submittedName>
        <fullName evidence="8">Type IV secretory system conjugative DNA transfer family protein</fullName>
    </submittedName>
</protein>
<keyword evidence="4 7" id="KW-0812">Transmembrane</keyword>
<reference evidence="9" key="2">
    <citation type="submission" date="2020-02" db="EMBL/GenBank/DDBJ databases">
        <authorList>
            <person name="Littmann E."/>
            <person name="Sorbara M."/>
        </authorList>
    </citation>
    <scope>NUCLEOTIDE SEQUENCE</scope>
    <source>
        <strain evidence="9">MSK.22.53</strain>
    </source>
</reference>
<reference evidence="9" key="1">
    <citation type="journal article" date="2020" name="Cell Host Microbe">
        <title>Functional and Genomic Variation between Human-Derived Isolates of Lachnospiraceae Reveals Inter- and Intra-Species Diversity.</title>
        <authorList>
            <person name="Sorbara M.T."/>
            <person name="Littmann E.R."/>
            <person name="Fontana E."/>
            <person name="Moody T.U."/>
            <person name="Kohout C.E."/>
            <person name="Gjonbalaj M."/>
            <person name="Eaton V."/>
            <person name="Seok R."/>
            <person name="Leiner I.M."/>
            <person name="Pamer E.G."/>
        </authorList>
    </citation>
    <scope>NUCLEOTIDE SEQUENCE</scope>
    <source>
        <strain evidence="9">MSK.22.53</strain>
    </source>
</reference>
<evidence type="ECO:0000256" key="3">
    <source>
        <dbReference type="ARBA" id="ARBA00022475"/>
    </source>
</evidence>
<dbReference type="Proteomes" id="UP001297422">
    <property type="component" value="Unassembled WGS sequence"/>
</dbReference>
<evidence type="ECO:0000256" key="6">
    <source>
        <dbReference type="ARBA" id="ARBA00023136"/>
    </source>
</evidence>
<dbReference type="EMBL" id="JAAIRM010000066">
    <property type="protein sequence ID" value="NSI20956.1"/>
    <property type="molecule type" value="Genomic_DNA"/>
</dbReference>
<dbReference type="InterPro" id="IPR003688">
    <property type="entry name" value="TraG/VirD4"/>
</dbReference>
<evidence type="ECO:0000256" key="2">
    <source>
        <dbReference type="ARBA" id="ARBA00008806"/>
    </source>
</evidence>
<dbReference type="InterPro" id="IPR051539">
    <property type="entry name" value="T4SS-coupling_protein"/>
</dbReference>
<name>A0AAJ1EQK4_MEDGN</name>
<dbReference type="Gene3D" id="3.40.50.300">
    <property type="entry name" value="P-loop containing nucleotide triphosphate hydrolases"/>
    <property type="match status" value="1"/>
</dbReference>
<evidence type="ECO:0000256" key="5">
    <source>
        <dbReference type="ARBA" id="ARBA00022989"/>
    </source>
</evidence>
<dbReference type="NCBIfam" id="NF045973">
    <property type="entry name" value="conju_CD1115"/>
    <property type="match status" value="1"/>
</dbReference>
<comment type="similarity">
    <text evidence="2">Belongs to the VirD4/TraG family.</text>
</comment>
<dbReference type="SUPFAM" id="SSF52540">
    <property type="entry name" value="P-loop containing nucleoside triphosphate hydrolases"/>
    <property type="match status" value="1"/>
</dbReference>
<comment type="caution">
    <text evidence="8">The sequence shown here is derived from an EMBL/GenBank/DDBJ whole genome shotgun (WGS) entry which is preliminary data.</text>
</comment>
<dbReference type="Pfam" id="PF02534">
    <property type="entry name" value="T4SS-DNA_transf"/>
    <property type="match status" value="1"/>
</dbReference>
<dbReference type="PANTHER" id="PTHR37937:SF1">
    <property type="entry name" value="CONJUGATIVE TRANSFER: DNA TRANSPORT"/>
    <property type="match status" value="1"/>
</dbReference>
<organism evidence="8 10">
    <name type="scientific">Mediterraneibacter gnavus</name>
    <name type="common">Ruminococcus gnavus</name>
    <dbReference type="NCBI Taxonomy" id="33038"/>
    <lineage>
        <taxon>Bacteria</taxon>
        <taxon>Bacillati</taxon>
        <taxon>Bacillota</taxon>
        <taxon>Clostridia</taxon>
        <taxon>Lachnospirales</taxon>
        <taxon>Lachnospiraceae</taxon>
        <taxon>Mediterraneibacter</taxon>
    </lineage>
</organism>
<dbReference type="RefSeq" id="WP_173880492.1">
    <property type="nucleotide sequence ID" value="NZ_JAAIMT010000080.1"/>
</dbReference>
<evidence type="ECO:0000256" key="1">
    <source>
        <dbReference type="ARBA" id="ARBA00004651"/>
    </source>
</evidence>
<keyword evidence="5 7" id="KW-1133">Transmembrane helix</keyword>
<feature type="non-terminal residue" evidence="8">
    <location>
        <position position="1"/>
    </location>
</feature>
<comment type="subcellular location">
    <subcellularLocation>
        <location evidence="1">Cell membrane</location>
        <topology evidence="1">Multi-pass membrane protein</topology>
    </subcellularLocation>
</comment>
<dbReference type="PANTHER" id="PTHR37937">
    <property type="entry name" value="CONJUGATIVE TRANSFER: DNA TRANSPORT"/>
    <property type="match status" value="1"/>
</dbReference>
<evidence type="ECO:0000256" key="7">
    <source>
        <dbReference type="SAM" id="Phobius"/>
    </source>
</evidence>
<dbReference type="CDD" id="cd01127">
    <property type="entry name" value="TrwB_TraG_TraD_VirD4"/>
    <property type="match status" value="2"/>
</dbReference>
<dbReference type="AlphaFoldDB" id="A0AAJ1EQK4"/>
<gene>
    <name evidence="9" type="ORF">G4958_16845</name>
    <name evidence="8" type="ORF">LIQ10_19065</name>
</gene>
<evidence type="ECO:0000313" key="9">
    <source>
        <dbReference type="EMBL" id="NSI20956.1"/>
    </source>
</evidence>
<dbReference type="EMBL" id="JAJBNC010000069">
    <property type="protein sequence ID" value="MCB5495799.1"/>
    <property type="molecule type" value="Genomic_DNA"/>
</dbReference>
<feature type="transmembrane region" description="Helical" evidence="7">
    <location>
        <begin position="6"/>
        <end position="25"/>
    </location>
</feature>
<evidence type="ECO:0000256" key="4">
    <source>
        <dbReference type="ARBA" id="ARBA00022692"/>
    </source>
</evidence>
<dbReference type="InterPro" id="IPR027417">
    <property type="entry name" value="P-loop_NTPase"/>
</dbReference>
<keyword evidence="6 7" id="KW-0472">Membrane</keyword>
<sequence length="701" mass="81015">WWNDLTFTFLGIALIVWIGIVTYLMDYYRNRQMGVEYGSEQWADLKQIQRNLGNKDQTKNTLLSKNVAVDNGKLSNMNLLILGGSGSYKSTSIVIPNLLLASMTNVVLDIKGELLRKTGNYLKEKHIAVKVLNLINPEESDRWNPFVYIRDEVGLVKLITNLQESVKPPDAMKGEPFWDQAVSLYLMSLFSYEWLRQEREKKEHPEQYQAATLPRVLALANLEMQPGSEENSTRLQEKMDDLARRYGPEYPPVRDYRKLKGNMEAQETVSCVILMVNAMLRLCETPAIKRILEADDMEIRSLGTGAENIPGKKTALFLVMPDNDPSFNFLISMFYTTMFDVLIHTADHECGGALPIHVRLWADEFYAGPKPSKTESLMGTIRGRNMSIVPILQSIAQIKALFQQDKWEIFVENCAITIYMGSGPGAKSTHKYISELLGEMTIDVRNDGRTFGAHGNSNIQNQKLGRSLMTPAAVKRMSRKHCLIFIEGQYPIFDEKAIPFYTPEWKQMEQLAGKTGYHHPVKVIFDEEQRSYFTLEPKKQIQFLNREERDAYQEMAKKEDGIYYREIDREAFLYLNFRKHPKPTEQEIEAQFLQARKERAEFVRRTGKMAQSSVPEDVIFFQNLEEKQRLSDAQQYDLSGSILECMERYANQLSQDQKEMIVECLEKGLTEEQIKRLMFRPVDEMKNYQRAYVLQNSITNK</sequence>
<dbReference type="Proteomes" id="UP001296643">
    <property type="component" value="Unassembled WGS sequence"/>
</dbReference>
<reference evidence="8" key="3">
    <citation type="submission" date="2021-10" db="EMBL/GenBank/DDBJ databases">
        <title>Collection of gut derived symbiotic bacterial strains cultured from healthy donors.</title>
        <authorList>
            <person name="Lin H."/>
            <person name="Littmann E."/>
            <person name="Claire K."/>
            <person name="Pamer E."/>
        </authorList>
    </citation>
    <scope>NUCLEOTIDE SEQUENCE</scope>
    <source>
        <strain evidence="8">MSK.23.4</strain>
    </source>
</reference>
<proteinExistence type="inferred from homology"/>
<accession>A0AAJ1EQK4</accession>
<dbReference type="GO" id="GO:0005886">
    <property type="term" value="C:plasma membrane"/>
    <property type="evidence" value="ECO:0007669"/>
    <property type="project" value="UniProtKB-SubCell"/>
</dbReference>
<evidence type="ECO:0000313" key="10">
    <source>
        <dbReference type="Proteomes" id="UP001297422"/>
    </source>
</evidence>
<evidence type="ECO:0000313" key="8">
    <source>
        <dbReference type="EMBL" id="MCB5495799.1"/>
    </source>
</evidence>
<keyword evidence="3" id="KW-1003">Cell membrane</keyword>